<dbReference type="Pfam" id="PF16573">
    <property type="entry name" value="CLP1_N"/>
    <property type="match status" value="1"/>
</dbReference>
<evidence type="ECO:0000256" key="7">
    <source>
        <dbReference type="ARBA" id="ARBA00022840"/>
    </source>
</evidence>
<dbReference type="InterPro" id="IPR028606">
    <property type="entry name" value="Clp1"/>
</dbReference>
<dbReference type="InterPro" id="IPR038239">
    <property type="entry name" value="Clp1_N_sf"/>
</dbReference>
<proteinExistence type="inferred from homology"/>
<evidence type="ECO:0000256" key="6">
    <source>
        <dbReference type="ARBA" id="ARBA00022741"/>
    </source>
</evidence>
<evidence type="ECO:0000256" key="5">
    <source>
        <dbReference type="ARBA" id="ARBA00022664"/>
    </source>
</evidence>
<gene>
    <name evidence="9" type="primary">CLP1</name>
    <name evidence="13" type="ORF">EJ03DRAFT_170061</name>
</gene>
<keyword evidence="5 9" id="KW-0507">mRNA processing</keyword>
<evidence type="ECO:0000256" key="2">
    <source>
        <dbReference type="ARBA" id="ARBA00004123"/>
    </source>
</evidence>
<dbReference type="InterPro" id="IPR032324">
    <property type="entry name" value="Clp1_N"/>
</dbReference>
<evidence type="ECO:0000313" key="14">
    <source>
        <dbReference type="Proteomes" id="UP000799436"/>
    </source>
</evidence>
<dbReference type="GO" id="GO:0051731">
    <property type="term" value="F:polynucleotide 5'-hydroxyl-kinase activity"/>
    <property type="evidence" value="ECO:0007669"/>
    <property type="project" value="InterPro"/>
</dbReference>
<comment type="subcellular location">
    <subcellularLocation>
        <location evidence="2 9">Nucleus</location>
    </subcellularLocation>
</comment>
<evidence type="ECO:0000259" key="11">
    <source>
        <dbReference type="Pfam" id="PF16573"/>
    </source>
</evidence>
<protein>
    <recommendedName>
        <fullName evidence="4">Polynucleotide 5'-hydroxyl-kinase GRC3</fullName>
    </recommendedName>
    <alternativeName>
        <fullName evidence="3">Polynucleotide 5'-hydroxyl-kinase grc3</fullName>
    </alternativeName>
</protein>
<dbReference type="InterPro" id="IPR032319">
    <property type="entry name" value="CLP1_P"/>
</dbReference>
<dbReference type="HAMAP" id="MF_03035">
    <property type="entry name" value="Clp1"/>
    <property type="match status" value="1"/>
</dbReference>
<evidence type="ECO:0000259" key="12">
    <source>
        <dbReference type="Pfam" id="PF16575"/>
    </source>
</evidence>
<dbReference type="AlphaFoldDB" id="A0A6G1LJG7"/>
<dbReference type="InterPro" id="IPR010655">
    <property type="entry name" value="Clp1_C"/>
</dbReference>
<comment type="function">
    <text evidence="1">Polynucleotide 5'-kinase involved in rRNA processing.</text>
</comment>
<dbReference type="PANTHER" id="PTHR12755:SF6">
    <property type="entry name" value="POLYRIBONUCLEOTIDE 5'-HYDROXYL-KINASE CLP1"/>
    <property type="match status" value="1"/>
</dbReference>
<name>A0A6G1LJG7_9PEZI</name>
<evidence type="ECO:0000256" key="4">
    <source>
        <dbReference type="ARBA" id="ARBA00019824"/>
    </source>
</evidence>
<dbReference type="SUPFAM" id="SSF52540">
    <property type="entry name" value="P-loop containing nucleoside triphosphate hydrolases"/>
    <property type="match status" value="1"/>
</dbReference>
<reference evidence="13" key="1">
    <citation type="journal article" date="2020" name="Stud. Mycol.">
        <title>101 Dothideomycetes genomes: a test case for predicting lifestyles and emergence of pathogens.</title>
        <authorList>
            <person name="Haridas S."/>
            <person name="Albert R."/>
            <person name="Binder M."/>
            <person name="Bloem J."/>
            <person name="Labutti K."/>
            <person name="Salamov A."/>
            <person name="Andreopoulos B."/>
            <person name="Baker S."/>
            <person name="Barry K."/>
            <person name="Bills G."/>
            <person name="Bluhm B."/>
            <person name="Cannon C."/>
            <person name="Castanera R."/>
            <person name="Culley D."/>
            <person name="Daum C."/>
            <person name="Ezra D."/>
            <person name="Gonzalez J."/>
            <person name="Henrissat B."/>
            <person name="Kuo A."/>
            <person name="Liang C."/>
            <person name="Lipzen A."/>
            <person name="Lutzoni F."/>
            <person name="Magnuson J."/>
            <person name="Mondo S."/>
            <person name="Nolan M."/>
            <person name="Ohm R."/>
            <person name="Pangilinan J."/>
            <person name="Park H.-J."/>
            <person name="Ramirez L."/>
            <person name="Alfaro M."/>
            <person name="Sun H."/>
            <person name="Tritt A."/>
            <person name="Yoshinaga Y."/>
            <person name="Zwiers L.-H."/>
            <person name="Turgeon B."/>
            <person name="Goodwin S."/>
            <person name="Spatafora J."/>
            <person name="Crous P."/>
            <person name="Grigoriev I."/>
        </authorList>
    </citation>
    <scope>NUCLEOTIDE SEQUENCE</scope>
    <source>
        <strain evidence="13">CBS 116005</strain>
    </source>
</reference>
<dbReference type="Gene3D" id="2.60.120.1030">
    <property type="entry name" value="Clp1, DNA binding domain"/>
    <property type="match status" value="1"/>
</dbReference>
<dbReference type="Pfam" id="PF16575">
    <property type="entry name" value="CLP1_P"/>
    <property type="match status" value="1"/>
</dbReference>
<feature type="domain" description="Clp1 N-terminal" evidence="11">
    <location>
        <begin position="38"/>
        <end position="128"/>
    </location>
</feature>
<dbReference type="GO" id="GO:0005524">
    <property type="term" value="F:ATP binding"/>
    <property type="evidence" value="ECO:0007669"/>
    <property type="project" value="UniProtKB-UniRule"/>
</dbReference>
<dbReference type="InterPro" id="IPR027417">
    <property type="entry name" value="P-loop_NTPase"/>
</dbReference>
<keyword evidence="14" id="KW-1185">Reference proteome</keyword>
<feature type="domain" description="Clp1 C-terminal" evidence="10">
    <location>
        <begin position="352"/>
        <end position="470"/>
    </location>
</feature>
<feature type="binding site" evidence="9">
    <location>
        <position position="82"/>
    </location>
    <ligand>
        <name>ATP</name>
        <dbReference type="ChEBI" id="CHEBI:30616"/>
    </ligand>
</feature>
<dbReference type="Pfam" id="PF06807">
    <property type="entry name" value="Clp1"/>
    <property type="match status" value="1"/>
</dbReference>
<comment type="function">
    <text evidence="9">Required for endonucleolytic cleavage during polyadenylation-dependent pre-mRNA 3'-end formation.</text>
</comment>
<dbReference type="FunFam" id="2.60.120.1030:FF:000001">
    <property type="entry name" value="Protein CLP1 homolog 5"/>
    <property type="match status" value="1"/>
</dbReference>
<evidence type="ECO:0000313" key="13">
    <source>
        <dbReference type="EMBL" id="KAF2772760.1"/>
    </source>
</evidence>
<feature type="binding site" evidence="9">
    <location>
        <position position="43"/>
    </location>
    <ligand>
        <name>ATP</name>
        <dbReference type="ChEBI" id="CHEBI:30616"/>
    </ligand>
</feature>
<dbReference type="GO" id="GO:0031124">
    <property type="term" value="P:mRNA 3'-end processing"/>
    <property type="evidence" value="ECO:0007669"/>
    <property type="project" value="UniProtKB-UniRule"/>
</dbReference>
<comment type="similarity">
    <text evidence="9">Belongs to the Clp1 family. Clp1 subfamily.</text>
</comment>
<evidence type="ECO:0000256" key="1">
    <source>
        <dbReference type="ARBA" id="ARBA00003798"/>
    </source>
</evidence>
<dbReference type="PANTHER" id="PTHR12755">
    <property type="entry name" value="CLEAVAGE/POLYADENYLATION FACTOR IA SUBUNIT CLP1P"/>
    <property type="match status" value="1"/>
</dbReference>
<keyword evidence="7 9" id="KW-0067">ATP-binding</keyword>
<dbReference type="Gene3D" id="3.40.50.300">
    <property type="entry name" value="P-loop containing nucleotide triphosphate hydrolases"/>
    <property type="match status" value="1"/>
</dbReference>
<dbReference type="OrthoDB" id="258143at2759"/>
<dbReference type="GO" id="GO:0005849">
    <property type="term" value="C:mRNA cleavage factor complex"/>
    <property type="evidence" value="ECO:0007669"/>
    <property type="project" value="UniProtKB-UniRule"/>
</dbReference>
<dbReference type="GO" id="GO:0006388">
    <property type="term" value="P:tRNA splicing, via endonucleolytic cleavage and ligation"/>
    <property type="evidence" value="ECO:0007669"/>
    <property type="project" value="TreeGrafter"/>
</dbReference>
<evidence type="ECO:0000259" key="10">
    <source>
        <dbReference type="Pfam" id="PF06807"/>
    </source>
</evidence>
<keyword evidence="6 9" id="KW-0547">Nucleotide-binding</keyword>
<evidence type="ECO:0000256" key="9">
    <source>
        <dbReference type="HAMAP-Rule" id="MF_03035"/>
    </source>
</evidence>
<dbReference type="InterPro" id="IPR045116">
    <property type="entry name" value="Clp1/Grc3"/>
</dbReference>
<keyword evidence="8 9" id="KW-0539">Nucleus</keyword>
<comment type="subunit">
    <text evidence="9">Component of a pre-mRNA cleavage factor complex. Interacts directly with PCF11.</text>
</comment>
<sequence>MALPGLSLPGLGLQSTLTPANAANALLLRGHPPRREDLAAQTEWRFEAAFGKAYSIKLISGNAELFGIELAPGQSYDLSGTKGAIFTWQGCQLEVTGEADSEYKAEETEYAVEWLNAHGMLETARDEASHDGGPRVLVVGPDSAGKSSLVRTLAAWAVKVGRTPTVVNLDSRDGLLSPPSSLTAVTLGSQLDLESGYGISPISGTTVTPIKTPVVYHFPHKSATEKPDIFKALVTRLALTVTNKLEADPDAKRSGIIIDTPGSLNDPKSNYDLINHIISEFSIDLVLSIGAERLYNDLNRRYCAGKPANEALPVLRLSKPGGAVELDGAFKKQLMTSQIKQYFFGNPTKEALQPHSHLINFGDPYLFRAKTAVDGADAQDDDDDDYDPAAATSPSNAIYDKIEPSMGMTGSLLAIKYVSGKGSEDEIRDSPIMGYVYVAEVDEARKKLRLLAPEPQRWADQALVWGTWPDAVADIVK</sequence>
<feature type="binding site" evidence="9">
    <location>
        <begin position="143"/>
        <end position="148"/>
    </location>
    <ligand>
        <name>ATP</name>
        <dbReference type="ChEBI" id="CHEBI:30616"/>
    </ligand>
</feature>
<evidence type="ECO:0000256" key="8">
    <source>
        <dbReference type="ARBA" id="ARBA00023242"/>
    </source>
</evidence>
<dbReference type="Proteomes" id="UP000799436">
    <property type="component" value="Unassembled WGS sequence"/>
</dbReference>
<evidence type="ECO:0000256" key="3">
    <source>
        <dbReference type="ARBA" id="ARBA00018706"/>
    </source>
</evidence>
<dbReference type="EMBL" id="ML995813">
    <property type="protein sequence ID" value="KAF2772760.1"/>
    <property type="molecule type" value="Genomic_DNA"/>
</dbReference>
<feature type="domain" description="Clp1 P-loop" evidence="12">
    <location>
        <begin position="140"/>
        <end position="344"/>
    </location>
</feature>
<organism evidence="13 14">
    <name type="scientific">Teratosphaeria nubilosa</name>
    <dbReference type="NCBI Taxonomy" id="161662"/>
    <lineage>
        <taxon>Eukaryota</taxon>
        <taxon>Fungi</taxon>
        <taxon>Dikarya</taxon>
        <taxon>Ascomycota</taxon>
        <taxon>Pezizomycotina</taxon>
        <taxon>Dothideomycetes</taxon>
        <taxon>Dothideomycetidae</taxon>
        <taxon>Mycosphaerellales</taxon>
        <taxon>Teratosphaeriaceae</taxon>
        <taxon>Teratosphaeria</taxon>
    </lineage>
</organism>
<dbReference type="Gene3D" id="2.40.30.330">
    <property type="entry name" value="Pre-mRNA cleavage complex subunit Clp1, C-terminal domain"/>
    <property type="match status" value="1"/>
</dbReference>
<accession>A0A6G1LJG7</accession>
<dbReference type="InterPro" id="IPR038238">
    <property type="entry name" value="Clp1_C_sf"/>
</dbReference>